<feature type="compositionally biased region" description="Basic and acidic residues" evidence="1">
    <location>
        <begin position="40"/>
        <end position="51"/>
    </location>
</feature>
<evidence type="ECO:0000313" key="3">
    <source>
        <dbReference type="Proteomes" id="UP000299102"/>
    </source>
</evidence>
<evidence type="ECO:0000256" key="1">
    <source>
        <dbReference type="SAM" id="MobiDB-lite"/>
    </source>
</evidence>
<sequence>MLSYPIKGVVAAWPTTVFSNPQYQMRSFAIEGMPIAGRERDLSREQSRDLHPAGTSDSYMPRGRRVSVRGQSVSPRLGTATFVPFSILRPMQLPDCLTKSWNRSAYSDGFEPPSAGVPSITQRRALPYDNLIVVRTVPVGMSLNMEVSVLADGLAIP</sequence>
<feature type="region of interest" description="Disordered" evidence="1">
    <location>
        <begin position="40"/>
        <end position="71"/>
    </location>
</feature>
<dbReference type="AlphaFoldDB" id="A0A4C1ZBY4"/>
<accession>A0A4C1ZBY4</accession>
<dbReference type="Proteomes" id="UP000299102">
    <property type="component" value="Unassembled WGS sequence"/>
</dbReference>
<evidence type="ECO:0000313" key="2">
    <source>
        <dbReference type="EMBL" id="GBP84127.1"/>
    </source>
</evidence>
<proteinExistence type="predicted"/>
<organism evidence="2 3">
    <name type="scientific">Eumeta variegata</name>
    <name type="common">Bagworm moth</name>
    <name type="synonym">Eumeta japonica</name>
    <dbReference type="NCBI Taxonomy" id="151549"/>
    <lineage>
        <taxon>Eukaryota</taxon>
        <taxon>Metazoa</taxon>
        <taxon>Ecdysozoa</taxon>
        <taxon>Arthropoda</taxon>
        <taxon>Hexapoda</taxon>
        <taxon>Insecta</taxon>
        <taxon>Pterygota</taxon>
        <taxon>Neoptera</taxon>
        <taxon>Endopterygota</taxon>
        <taxon>Lepidoptera</taxon>
        <taxon>Glossata</taxon>
        <taxon>Ditrysia</taxon>
        <taxon>Tineoidea</taxon>
        <taxon>Psychidae</taxon>
        <taxon>Oiketicinae</taxon>
        <taxon>Eumeta</taxon>
    </lineage>
</organism>
<keyword evidence="3" id="KW-1185">Reference proteome</keyword>
<name>A0A4C1ZBY4_EUMVA</name>
<reference evidence="2 3" key="1">
    <citation type="journal article" date="2019" name="Commun. Biol.">
        <title>The bagworm genome reveals a unique fibroin gene that provides high tensile strength.</title>
        <authorList>
            <person name="Kono N."/>
            <person name="Nakamura H."/>
            <person name="Ohtoshi R."/>
            <person name="Tomita M."/>
            <person name="Numata K."/>
            <person name="Arakawa K."/>
        </authorList>
    </citation>
    <scope>NUCLEOTIDE SEQUENCE [LARGE SCALE GENOMIC DNA]</scope>
</reference>
<gene>
    <name evidence="2" type="ORF">EVAR_79239_1</name>
</gene>
<dbReference type="EMBL" id="BGZK01001659">
    <property type="protein sequence ID" value="GBP84127.1"/>
    <property type="molecule type" value="Genomic_DNA"/>
</dbReference>
<protein>
    <submittedName>
        <fullName evidence="2">Uncharacterized protein</fullName>
    </submittedName>
</protein>
<comment type="caution">
    <text evidence="2">The sequence shown here is derived from an EMBL/GenBank/DDBJ whole genome shotgun (WGS) entry which is preliminary data.</text>
</comment>